<dbReference type="PANTHER" id="PTHR44169:SF6">
    <property type="entry name" value="NADPH-DEPENDENT 1-ACYLDIHYDROXYACETONE PHOSPHATE REDUCTASE"/>
    <property type="match status" value="1"/>
</dbReference>
<dbReference type="PRINTS" id="PR00081">
    <property type="entry name" value="GDHRDH"/>
</dbReference>
<dbReference type="GO" id="GO:0005783">
    <property type="term" value="C:endoplasmic reticulum"/>
    <property type="evidence" value="ECO:0007669"/>
    <property type="project" value="TreeGrafter"/>
</dbReference>
<comment type="similarity">
    <text evidence="1 4">Belongs to the short-chain dehydrogenases/reductases (SDR) family.</text>
</comment>
<evidence type="ECO:0000256" key="1">
    <source>
        <dbReference type="ARBA" id="ARBA00006484"/>
    </source>
</evidence>
<dbReference type="Proteomes" id="UP001152049">
    <property type="component" value="Unassembled WGS sequence"/>
</dbReference>
<evidence type="ECO:0000313" key="6">
    <source>
        <dbReference type="Proteomes" id="UP001152049"/>
    </source>
</evidence>
<comment type="caution">
    <text evidence="5">The sequence shown here is derived from an EMBL/GenBank/DDBJ whole genome shotgun (WGS) entry which is preliminary data.</text>
</comment>
<name>A0A9W8V898_9HYPO</name>
<dbReference type="InterPro" id="IPR036291">
    <property type="entry name" value="NAD(P)-bd_dom_sf"/>
</dbReference>
<evidence type="ECO:0000256" key="2">
    <source>
        <dbReference type="ARBA" id="ARBA00022857"/>
    </source>
</evidence>
<protein>
    <recommendedName>
        <fullName evidence="7">NADPH-dependent 1-acyldihydroxyacetone phosphate reductase</fullName>
    </recommendedName>
</protein>
<evidence type="ECO:0008006" key="7">
    <source>
        <dbReference type="Google" id="ProtNLM"/>
    </source>
</evidence>
<proteinExistence type="inferred from homology"/>
<dbReference type="OrthoDB" id="2102561at2759"/>
<dbReference type="InterPro" id="IPR020904">
    <property type="entry name" value="Sc_DH/Rdtase_CS"/>
</dbReference>
<keyword evidence="3" id="KW-0560">Oxidoreductase</keyword>
<dbReference type="PRINTS" id="PR00080">
    <property type="entry name" value="SDRFAMILY"/>
</dbReference>
<evidence type="ECO:0000256" key="3">
    <source>
        <dbReference type="ARBA" id="ARBA00023002"/>
    </source>
</evidence>
<accession>A0A9W8V898</accession>
<dbReference type="InterPro" id="IPR002347">
    <property type="entry name" value="SDR_fam"/>
</dbReference>
<sequence>MVTNPKSVLITGCSAGGIGASMAASLAKRDHHIFATARDPSKIPEDLSALPNVTVLKLDVTSTSSIADAVKAVADSGRGLDVLVNNAGIGYSMPILDIDISKAQSLYDTNVWGAIRMIQSSANLLIASCGKIKATYVSSKAALTSFSETLRLELSPFGVDVTTIMIGRIDSHFDANAPLALPTDSKYAPIEEIITGWSTGVLKPKGIPTDQFAESIVDNIVGQGKSGVVWKGPWAGTFDLMWRYGPQFLCDIGMRYGQGLDELLTHFRKQPTGSK</sequence>
<dbReference type="Pfam" id="PF00106">
    <property type="entry name" value="adh_short"/>
    <property type="match status" value="1"/>
</dbReference>
<dbReference type="AlphaFoldDB" id="A0A9W8V898"/>
<keyword evidence="6" id="KW-1185">Reference proteome</keyword>
<gene>
    <name evidence="5" type="ORF">NW762_013877</name>
</gene>
<reference evidence="5" key="1">
    <citation type="submission" date="2022-09" db="EMBL/GenBank/DDBJ databases">
        <title>Fusarium specimens isolated from Avocado Roots.</title>
        <authorList>
            <person name="Stajich J."/>
            <person name="Roper C."/>
            <person name="Heimlech-Rivalta G."/>
        </authorList>
    </citation>
    <scope>NUCLEOTIDE SEQUENCE</scope>
    <source>
        <strain evidence="5">CF00136</strain>
    </source>
</reference>
<organism evidence="5 6">
    <name type="scientific">Fusarium torreyae</name>
    <dbReference type="NCBI Taxonomy" id="1237075"/>
    <lineage>
        <taxon>Eukaryota</taxon>
        <taxon>Fungi</taxon>
        <taxon>Dikarya</taxon>
        <taxon>Ascomycota</taxon>
        <taxon>Pezizomycotina</taxon>
        <taxon>Sordariomycetes</taxon>
        <taxon>Hypocreomycetidae</taxon>
        <taxon>Hypocreales</taxon>
        <taxon>Nectriaceae</taxon>
        <taxon>Fusarium</taxon>
    </lineage>
</organism>
<dbReference type="GO" id="GO:0005811">
    <property type="term" value="C:lipid droplet"/>
    <property type="evidence" value="ECO:0007669"/>
    <property type="project" value="TreeGrafter"/>
</dbReference>
<dbReference type="PANTHER" id="PTHR44169">
    <property type="entry name" value="NADPH-DEPENDENT 1-ACYLDIHYDROXYACETONE PHOSPHATE REDUCTASE"/>
    <property type="match status" value="1"/>
</dbReference>
<dbReference type="GO" id="GO:0000140">
    <property type="term" value="F:acylglycerone-phosphate reductase (NADP+) activity"/>
    <property type="evidence" value="ECO:0007669"/>
    <property type="project" value="TreeGrafter"/>
</dbReference>
<keyword evidence="2" id="KW-0521">NADP</keyword>
<dbReference type="GO" id="GO:0019433">
    <property type="term" value="P:triglyceride catabolic process"/>
    <property type="evidence" value="ECO:0007669"/>
    <property type="project" value="TreeGrafter"/>
</dbReference>
<dbReference type="GO" id="GO:0004806">
    <property type="term" value="F:triacylglycerol lipase activity"/>
    <property type="evidence" value="ECO:0007669"/>
    <property type="project" value="TreeGrafter"/>
</dbReference>
<dbReference type="Gene3D" id="3.40.50.720">
    <property type="entry name" value="NAD(P)-binding Rossmann-like Domain"/>
    <property type="match status" value="1"/>
</dbReference>
<dbReference type="EMBL" id="JAOQAZ010000045">
    <property type="protein sequence ID" value="KAJ4245753.1"/>
    <property type="molecule type" value="Genomic_DNA"/>
</dbReference>
<evidence type="ECO:0000313" key="5">
    <source>
        <dbReference type="EMBL" id="KAJ4245753.1"/>
    </source>
</evidence>
<dbReference type="PROSITE" id="PS00061">
    <property type="entry name" value="ADH_SHORT"/>
    <property type="match status" value="1"/>
</dbReference>
<evidence type="ECO:0000256" key="4">
    <source>
        <dbReference type="RuleBase" id="RU000363"/>
    </source>
</evidence>
<dbReference type="GO" id="GO:0006654">
    <property type="term" value="P:phosphatidic acid biosynthetic process"/>
    <property type="evidence" value="ECO:0007669"/>
    <property type="project" value="TreeGrafter"/>
</dbReference>
<dbReference type="SUPFAM" id="SSF51735">
    <property type="entry name" value="NAD(P)-binding Rossmann-fold domains"/>
    <property type="match status" value="1"/>
</dbReference>